<evidence type="ECO:0000313" key="1">
    <source>
        <dbReference type="EMBL" id="GBP57318.1"/>
    </source>
</evidence>
<dbReference type="EMBL" id="BGZK01000713">
    <property type="protein sequence ID" value="GBP57318.1"/>
    <property type="molecule type" value="Genomic_DNA"/>
</dbReference>
<reference evidence="1 2" key="1">
    <citation type="journal article" date="2019" name="Commun. Biol.">
        <title>The bagworm genome reveals a unique fibroin gene that provides high tensile strength.</title>
        <authorList>
            <person name="Kono N."/>
            <person name="Nakamura H."/>
            <person name="Ohtoshi R."/>
            <person name="Tomita M."/>
            <person name="Numata K."/>
            <person name="Arakawa K."/>
        </authorList>
    </citation>
    <scope>NUCLEOTIDE SEQUENCE [LARGE SCALE GENOMIC DNA]</scope>
</reference>
<protein>
    <recommendedName>
        <fullName evidence="3">Mariner Mos1 transposase</fullName>
    </recommendedName>
</protein>
<dbReference type="Proteomes" id="UP000299102">
    <property type="component" value="Unassembled WGS sequence"/>
</dbReference>
<dbReference type="AlphaFoldDB" id="A0A4C1X0N8"/>
<name>A0A4C1X0N8_EUMVA</name>
<evidence type="ECO:0008006" key="3">
    <source>
        <dbReference type="Google" id="ProtNLM"/>
    </source>
</evidence>
<evidence type="ECO:0000313" key="2">
    <source>
        <dbReference type="Proteomes" id="UP000299102"/>
    </source>
</evidence>
<dbReference type="Gene3D" id="3.30.420.10">
    <property type="entry name" value="Ribonuclease H-like superfamily/Ribonuclease H"/>
    <property type="match status" value="1"/>
</dbReference>
<comment type="caution">
    <text evidence="1">The sequence shown here is derived from an EMBL/GenBank/DDBJ whole genome shotgun (WGS) entry which is preliminary data.</text>
</comment>
<organism evidence="1 2">
    <name type="scientific">Eumeta variegata</name>
    <name type="common">Bagworm moth</name>
    <name type="synonym">Eumeta japonica</name>
    <dbReference type="NCBI Taxonomy" id="151549"/>
    <lineage>
        <taxon>Eukaryota</taxon>
        <taxon>Metazoa</taxon>
        <taxon>Ecdysozoa</taxon>
        <taxon>Arthropoda</taxon>
        <taxon>Hexapoda</taxon>
        <taxon>Insecta</taxon>
        <taxon>Pterygota</taxon>
        <taxon>Neoptera</taxon>
        <taxon>Endopterygota</taxon>
        <taxon>Lepidoptera</taxon>
        <taxon>Glossata</taxon>
        <taxon>Ditrysia</taxon>
        <taxon>Tineoidea</taxon>
        <taxon>Psychidae</taxon>
        <taxon>Oiketicinae</taxon>
        <taxon>Eumeta</taxon>
    </lineage>
</organism>
<proteinExistence type="predicted"/>
<gene>
    <name evidence="1" type="ORF">EVAR_39957_1</name>
</gene>
<accession>A0A4C1X0N8</accession>
<dbReference type="GO" id="GO:0003676">
    <property type="term" value="F:nucleic acid binding"/>
    <property type="evidence" value="ECO:0007669"/>
    <property type="project" value="InterPro"/>
</dbReference>
<keyword evidence="2" id="KW-1185">Reference proteome</keyword>
<sequence length="134" mass="15261">MQTVKGYCCGFFVSRTNKKLRNEIRKKRRGKLAKIVLFQQGNASTYSYVVAKPAVRDADGERLEHSPYSFDLIPSESYFEGRPNGHRRLGTIPQYHTVIKFTTAINPMMGVTRDGDLHPLVLIVHSESRRCVFG</sequence>
<dbReference type="InterPro" id="IPR036397">
    <property type="entry name" value="RNaseH_sf"/>
</dbReference>